<accession>A0A099F5P3</accession>
<dbReference type="GO" id="GO:0003677">
    <property type="term" value="F:DNA binding"/>
    <property type="evidence" value="ECO:0007669"/>
    <property type="project" value="UniProtKB-KW"/>
</dbReference>
<reference evidence="6 8" key="1">
    <citation type="submission" date="2014-09" db="EMBL/GenBank/DDBJ databases">
        <authorList>
            <person name="McGinnis J.M."/>
            <person name="Wolfgang W.J."/>
        </authorList>
    </citation>
    <scope>NUCLEOTIDE SEQUENCE [LARGE SCALE GENOMIC DNA]</scope>
    <source>
        <strain evidence="6 8">JCM 14014</strain>
    </source>
</reference>
<evidence type="ECO:0000256" key="3">
    <source>
        <dbReference type="ARBA" id="ARBA00023163"/>
    </source>
</evidence>
<evidence type="ECO:0000313" key="6">
    <source>
        <dbReference type="EMBL" id="KGJ05588.1"/>
    </source>
</evidence>
<evidence type="ECO:0000256" key="4">
    <source>
        <dbReference type="SAM" id="MobiDB-lite"/>
    </source>
</evidence>
<dbReference type="Proteomes" id="UP000182312">
    <property type="component" value="Unassembled WGS sequence"/>
</dbReference>
<protein>
    <submittedName>
        <fullName evidence="6 7">Transcriptional regulator</fullName>
    </submittedName>
</protein>
<feature type="domain" description="HTH hxlR-type" evidence="5">
    <location>
        <begin position="16"/>
        <end position="109"/>
    </location>
</feature>
<evidence type="ECO:0000259" key="5">
    <source>
        <dbReference type="PROSITE" id="PS51118"/>
    </source>
</evidence>
<feature type="region of interest" description="Disordered" evidence="4">
    <location>
        <begin position="215"/>
        <end position="237"/>
    </location>
</feature>
<dbReference type="InterPro" id="IPR002577">
    <property type="entry name" value="HTH_HxlR"/>
</dbReference>
<dbReference type="Gene3D" id="1.10.10.10">
    <property type="entry name" value="Winged helix-like DNA-binding domain superfamily/Winged helix DNA-binding domain"/>
    <property type="match status" value="1"/>
</dbReference>
<keyword evidence="3" id="KW-0804">Transcription</keyword>
<dbReference type="OrthoDB" id="9782219at2"/>
<organism evidence="6 8">
    <name type="scientific">Paracoccus halophilus</name>
    <dbReference type="NCBI Taxonomy" id="376733"/>
    <lineage>
        <taxon>Bacteria</taxon>
        <taxon>Pseudomonadati</taxon>
        <taxon>Pseudomonadota</taxon>
        <taxon>Alphaproteobacteria</taxon>
        <taxon>Rhodobacterales</taxon>
        <taxon>Paracoccaceae</taxon>
        <taxon>Paracoccus</taxon>
    </lineage>
</organism>
<sequence>MTDAGKNPRLRYDEACLGAHALNLIGDRWALLVVRELMFAPKRFQMIRAGMPGITASVLSQRLAQLVGAGVVSHDEVLGIYALTGAGRALHPVLRELCRWALTMPGHDPTRFISVSGLMISISATVDRRRAAGSPLRAGLVSGQEGFEVALADDGAPVVRAARKPGGDFLLEGSGNALAYAIYGPGPAAMAASGQIALRGDRAAAQDFASLFSLQAQTRDKSDSPDETEQLPGDSST</sequence>
<reference evidence="6 8" key="2">
    <citation type="submission" date="2014-10" db="EMBL/GenBank/DDBJ databases">
        <title>Paracoccus sanguinis sp. nov., isolated from clinical specimens of New York State patients.</title>
        <authorList>
            <person name="Mingle L.A."/>
            <person name="Cole J.A."/>
            <person name="Lapierre P."/>
            <person name="Musser K.A."/>
        </authorList>
    </citation>
    <scope>NUCLEOTIDE SEQUENCE [LARGE SCALE GENOMIC DNA]</scope>
    <source>
        <strain evidence="6 8">JCM 14014</strain>
    </source>
</reference>
<dbReference type="AlphaFoldDB" id="A0A099F5P3"/>
<evidence type="ECO:0000256" key="1">
    <source>
        <dbReference type="ARBA" id="ARBA00023015"/>
    </source>
</evidence>
<evidence type="ECO:0000313" key="9">
    <source>
        <dbReference type="Proteomes" id="UP000182312"/>
    </source>
</evidence>
<name>A0A099F5P3_9RHOB</name>
<dbReference type="PROSITE" id="PS51118">
    <property type="entry name" value="HTH_HXLR"/>
    <property type="match status" value="1"/>
</dbReference>
<dbReference type="RefSeq" id="WP_036739167.1">
    <property type="nucleotide sequence ID" value="NZ_FOJO01000005.1"/>
</dbReference>
<dbReference type="STRING" id="376733.SAMN04487972_10549"/>
<proteinExistence type="predicted"/>
<evidence type="ECO:0000256" key="2">
    <source>
        <dbReference type="ARBA" id="ARBA00023125"/>
    </source>
</evidence>
<evidence type="ECO:0000313" key="7">
    <source>
        <dbReference type="EMBL" id="SFA47205.1"/>
    </source>
</evidence>
<dbReference type="EMBL" id="JRKN01000005">
    <property type="protein sequence ID" value="KGJ05588.1"/>
    <property type="molecule type" value="Genomic_DNA"/>
</dbReference>
<dbReference type="PANTHER" id="PTHR33204:SF18">
    <property type="entry name" value="TRANSCRIPTIONAL REGULATORY PROTEIN"/>
    <property type="match status" value="1"/>
</dbReference>
<dbReference type="InterPro" id="IPR036390">
    <property type="entry name" value="WH_DNA-bd_sf"/>
</dbReference>
<dbReference type="PANTHER" id="PTHR33204">
    <property type="entry name" value="TRANSCRIPTIONAL REGULATOR, MARR FAMILY"/>
    <property type="match status" value="1"/>
</dbReference>
<dbReference type="EMBL" id="FOJO01000005">
    <property type="protein sequence ID" value="SFA47205.1"/>
    <property type="molecule type" value="Genomic_DNA"/>
</dbReference>
<evidence type="ECO:0000313" key="8">
    <source>
        <dbReference type="Proteomes" id="UP000029846"/>
    </source>
</evidence>
<dbReference type="Proteomes" id="UP000029846">
    <property type="component" value="Unassembled WGS sequence"/>
</dbReference>
<dbReference type="eggNOG" id="COG1733">
    <property type="taxonomic scope" value="Bacteria"/>
</dbReference>
<keyword evidence="8" id="KW-1185">Reference proteome</keyword>
<reference evidence="7 9" key="3">
    <citation type="submission" date="2016-10" db="EMBL/GenBank/DDBJ databases">
        <authorList>
            <person name="de Groot N.N."/>
        </authorList>
    </citation>
    <scope>NUCLEOTIDE SEQUENCE [LARGE SCALE GENOMIC DNA]</scope>
    <source>
        <strain evidence="7 9">CGMCC 1.6117</strain>
    </source>
</reference>
<dbReference type="Pfam" id="PF01638">
    <property type="entry name" value="HxlR"/>
    <property type="match status" value="1"/>
</dbReference>
<dbReference type="SUPFAM" id="SSF46785">
    <property type="entry name" value="Winged helix' DNA-binding domain"/>
    <property type="match status" value="1"/>
</dbReference>
<gene>
    <name evidence="6" type="ORF">IT41_05085</name>
    <name evidence="7" type="ORF">SAMN04487972_10549</name>
</gene>
<keyword evidence="2" id="KW-0238">DNA-binding</keyword>
<keyword evidence="1" id="KW-0805">Transcription regulation</keyword>
<dbReference type="InterPro" id="IPR036388">
    <property type="entry name" value="WH-like_DNA-bd_sf"/>
</dbReference>